<feature type="transmembrane region" description="Helical" evidence="2">
    <location>
        <begin position="198"/>
        <end position="221"/>
    </location>
</feature>
<sequence length="619" mass="68909">MPLPNEKMVTTRNNTSTDDAPAQPSPTKRATRTSTANGKSSVRSAKSPVRETASPPGTPTRTRASTSATLTGWSHTPSNLTLIWLAISLPLVIWDTGYVLLRPHSMPGGKFHKPLWAPYELYGTVDYVYGFKALESNNGWTAAQGWVNALETAAYGVYLYIVYKYGEQEPIQGRGAPDKSVMGQLRALSESRTLSGKYATGAVLLAYSTAFLTFWKTVLYWLLEAFGGFHNIGHNSLSNLIFLWIIPNGAWLIFPAYMMYVFGSEILEGLEVATNTTKKTSLSRGSDRASPFPKKCSPKFMHDKQQQWMAMPDDDRSDAPNERANNNASAPKPSPAKRSIFALPAPIKRVFDSFPLQELPANALPIRAPKDRREHVLHVFTTEEGAKLSKPSYNPSCLKWQAYLRFSGVPFKITASSNHASPSGTLPFLQPASAASETNEAAQPIPSNKLKRWLASQASIEKIAESSDIRYEAYASLVDNRIRKAWLYQLYLAPQNDELMHRLYVVPCSSQSLVQMAIASHLRSAAEAELVKSAAKNIISAFDLLKDAEEAFDALATLLGEDDYFFGQQKPGLFDASIFAYTELILDDRLGWKYNPLLEHLSKHQNLIKHRNRVRDLYF</sequence>
<proteinExistence type="predicted"/>
<accession>A0A8H6R5L7</accession>
<organism evidence="5 6">
    <name type="scientific">Pseudocercospora fuligena</name>
    <dbReference type="NCBI Taxonomy" id="685502"/>
    <lineage>
        <taxon>Eukaryota</taxon>
        <taxon>Fungi</taxon>
        <taxon>Dikarya</taxon>
        <taxon>Ascomycota</taxon>
        <taxon>Pezizomycotina</taxon>
        <taxon>Dothideomycetes</taxon>
        <taxon>Dothideomycetidae</taxon>
        <taxon>Mycosphaerellales</taxon>
        <taxon>Mycosphaerellaceae</taxon>
        <taxon>Pseudocercospora</taxon>
    </lineage>
</organism>
<evidence type="ECO:0000313" key="6">
    <source>
        <dbReference type="Proteomes" id="UP000660729"/>
    </source>
</evidence>
<dbReference type="CDD" id="cd03193">
    <property type="entry name" value="GST_C_Metaxin"/>
    <property type="match status" value="1"/>
</dbReference>
<feature type="region of interest" description="Disordered" evidence="1">
    <location>
        <begin position="278"/>
        <end position="337"/>
    </location>
</feature>
<feature type="transmembrane region" description="Helical" evidence="2">
    <location>
        <begin position="241"/>
        <end position="262"/>
    </location>
</feature>
<reference evidence="5" key="1">
    <citation type="submission" date="2020-04" db="EMBL/GenBank/DDBJ databases">
        <title>Draft genome resource of the tomato pathogen Pseudocercospora fuligena.</title>
        <authorList>
            <person name="Zaccaron A."/>
        </authorList>
    </citation>
    <scope>NUCLEOTIDE SEQUENCE</scope>
    <source>
        <strain evidence="5">PF001</strain>
    </source>
</reference>
<name>A0A8H6R5L7_9PEZI</name>
<dbReference type="Pfam" id="PF17171">
    <property type="entry name" value="GST_C_6"/>
    <property type="match status" value="1"/>
</dbReference>
<feature type="compositionally biased region" description="Polar residues" evidence="1">
    <location>
        <begin position="25"/>
        <end position="44"/>
    </location>
</feature>
<feature type="region of interest" description="Disordered" evidence="1">
    <location>
        <begin position="1"/>
        <end position="70"/>
    </location>
</feature>
<dbReference type="EMBL" id="JABCIY010000344">
    <property type="protein sequence ID" value="KAF7184983.1"/>
    <property type="molecule type" value="Genomic_DNA"/>
</dbReference>
<evidence type="ECO:0000313" key="5">
    <source>
        <dbReference type="EMBL" id="KAF7184983.1"/>
    </source>
</evidence>
<dbReference type="PANTHER" id="PTHR37919">
    <property type="entry name" value="PROTEIN CBG05606"/>
    <property type="match status" value="1"/>
</dbReference>
<feature type="domain" description="Thioredoxin-like fold" evidence="4">
    <location>
        <begin position="395"/>
        <end position="496"/>
    </location>
</feature>
<evidence type="ECO:0000256" key="1">
    <source>
        <dbReference type="SAM" id="MobiDB-lite"/>
    </source>
</evidence>
<dbReference type="Proteomes" id="UP000660729">
    <property type="component" value="Unassembled WGS sequence"/>
</dbReference>
<evidence type="ECO:0000256" key="2">
    <source>
        <dbReference type="SAM" id="Phobius"/>
    </source>
</evidence>
<dbReference type="AlphaFoldDB" id="A0A8H6R5L7"/>
<dbReference type="Pfam" id="PF17172">
    <property type="entry name" value="GST_N_4"/>
    <property type="match status" value="1"/>
</dbReference>
<dbReference type="InterPro" id="IPR033468">
    <property type="entry name" value="Metaxin_GST"/>
</dbReference>
<dbReference type="PANTHER" id="PTHR37919:SF2">
    <property type="entry name" value="EXPERA DOMAIN-CONTAINING PROTEIN"/>
    <property type="match status" value="1"/>
</dbReference>
<keyword evidence="2" id="KW-1133">Transmembrane helix</keyword>
<dbReference type="InterPro" id="IPR012336">
    <property type="entry name" value="Thioredoxin-like_fold"/>
</dbReference>
<feature type="compositionally biased region" description="Polar residues" evidence="1">
    <location>
        <begin position="8"/>
        <end position="18"/>
    </location>
</feature>
<comment type="caution">
    <text evidence="5">The sequence shown here is derived from an EMBL/GenBank/DDBJ whole genome shotgun (WGS) entry which is preliminary data.</text>
</comment>
<evidence type="ECO:0000259" key="3">
    <source>
        <dbReference type="Pfam" id="PF17171"/>
    </source>
</evidence>
<dbReference type="OrthoDB" id="198787at2759"/>
<gene>
    <name evidence="5" type="ORF">HII31_13606</name>
</gene>
<keyword evidence="2" id="KW-0472">Membrane</keyword>
<evidence type="ECO:0000259" key="4">
    <source>
        <dbReference type="Pfam" id="PF17172"/>
    </source>
</evidence>
<keyword evidence="6" id="KW-1185">Reference proteome</keyword>
<feature type="compositionally biased region" description="Low complexity" evidence="1">
    <location>
        <begin position="52"/>
        <end position="70"/>
    </location>
</feature>
<keyword evidence="2" id="KW-0812">Transmembrane</keyword>
<feature type="domain" description="Metaxin glutathione S-transferase" evidence="3">
    <location>
        <begin position="548"/>
        <end position="614"/>
    </location>
</feature>
<protein>
    <submittedName>
        <fullName evidence="5">Metaxin-1</fullName>
    </submittedName>
</protein>